<evidence type="ECO:0000259" key="8">
    <source>
        <dbReference type="SMART" id="SM00835"/>
    </source>
</evidence>
<evidence type="ECO:0000256" key="7">
    <source>
        <dbReference type="SAM" id="SignalP"/>
    </source>
</evidence>
<dbReference type="PROSITE" id="PS00725">
    <property type="entry name" value="GERMIN"/>
    <property type="match status" value="1"/>
</dbReference>
<evidence type="ECO:0000256" key="1">
    <source>
        <dbReference type="ARBA" id="ARBA00004613"/>
    </source>
</evidence>
<dbReference type="CDD" id="cd02241">
    <property type="entry name" value="cupin_OxOx"/>
    <property type="match status" value="1"/>
</dbReference>
<keyword evidence="7" id="KW-0732">Signal</keyword>
<reference evidence="9" key="1">
    <citation type="submission" date="2023-03" db="EMBL/GenBank/DDBJ databases">
        <title>Massive genome expansion in bonnet fungi (Mycena s.s.) driven by repeated elements and novel gene families across ecological guilds.</title>
        <authorList>
            <consortium name="Lawrence Berkeley National Laboratory"/>
            <person name="Harder C.B."/>
            <person name="Miyauchi S."/>
            <person name="Viragh M."/>
            <person name="Kuo A."/>
            <person name="Thoen E."/>
            <person name="Andreopoulos B."/>
            <person name="Lu D."/>
            <person name="Skrede I."/>
            <person name="Drula E."/>
            <person name="Henrissat B."/>
            <person name="Morin E."/>
            <person name="Kohler A."/>
            <person name="Barry K."/>
            <person name="LaButti K."/>
            <person name="Morin E."/>
            <person name="Salamov A."/>
            <person name="Lipzen A."/>
            <person name="Mereny Z."/>
            <person name="Hegedus B."/>
            <person name="Baldrian P."/>
            <person name="Stursova M."/>
            <person name="Weitz H."/>
            <person name="Taylor A."/>
            <person name="Grigoriev I.V."/>
            <person name="Nagy L.G."/>
            <person name="Martin F."/>
            <person name="Kauserud H."/>
        </authorList>
    </citation>
    <scope>NUCLEOTIDE SEQUENCE</scope>
    <source>
        <strain evidence="9">CBHHK067</strain>
    </source>
</reference>
<keyword evidence="5" id="KW-0464">Manganese</keyword>
<dbReference type="InterPro" id="IPR011051">
    <property type="entry name" value="RmlC_Cupin_sf"/>
</dbReference>
<comment type="subcellular location">
    <subcellularLocation>
        <location evidence="1">Secreted</location>
    </subcellularLocation>
</comment>
<evidence type="ECO:0000256" key="4">
    <source>
        <dbReference type="ARBA" id="ARBA00022723"/>
    </source>
</evidence>
<feature type="chain" id="PRO_5041960633" evidence="7">
    <location>
        <begin position="20"/>
        <end position="259"/>
    </location>
</feature>
<comment type="similarity">
    <text evidence="2">Belongs to the germin family.</text>
</comment>
<organism evidence="9 10">
    <name type="scientific">Mycena rosella</name>
    <name type="common">Pink bonnet</name>
    <name type="synonym">Agaricus rosellus</name>
    <dbReference type="NCBI Taxonomy" id="1033263"/>
    <lineage>
        <taxon>Eukaryota</taxon>
        <taxon>Fungi</taxon>
        <taxon>Dikarya</taxon>
        <taxon>Basidiomycota</taxon>
        <taxon>Agaricomycotina</taxon>
        <taxon>Agaricomycetes</taxon>
        <taxon>Agaricomycetidae</taxon>
        <taxon>Agaricales</taxon>
        <taxon>Marasmiineae</taxon>
        <taxon>Mycenaceae</taxon>
        <taxon>Mycena</taxon>
    </lineage>
</organism>
<dbReference type="SUPFAM" id="SSF51182">
    <property type="entry name" value="RmlC-like cupins"/>
    <property type="match status" value="1"/>
</dbReference>
<feature type="signal peptide" evidence="7">
    <location>
        <begin position="1"/>
        <end position="19"/>
    </location>
</feature>
<dbReference type="InterPro" id="IPR019780">
    <property type="entry name" value="Germin_Mn-BS"/>
</dbReference>
<evidence type="ECO:0000256" key="2">
    <source>
        <dbReference type="ARBA" id="ARBA00007456"/>
    </source>
</evidence>
<dbReference type="Gene3D" id="2.60.120.10">
    <property type="entry name" value="Jelly Rolls"/>
    <property type="match status" value="1"/>
</dbReference>
<dbReference type="PRINTS" id="PR00325">
    <property type="entry name" value="GERMIN"/>
</dbReference>
<dbReference type="InterPro" id="IPR014710">
    <property type="entry name" value="RmlC-like_jellyroll"/>
</dbReference>
<dbReference type="PANTHER" id="PTHR31238">
    <property type="entry name" value="GERMIN-LIKE PROTEIN SUBFAMILY 3 MEMBER 3"/>
    <property type="match status" value="1"/>
</dbReference>
<keyword evidence="3" id="KW-0964">Secreted</keyword>
<dbReference type="InterPro" id="IPR001929">
    <property type="entry name" value="Germin"/>
</dbReference>
<dbReference type="GO" id="GO:0030145">
    <property type="term" value="F:manganese ion binding"/>
    <property type="evidence" value="ECO:0007669"/>
    <property type="project" value="InterPro"/>
</dbReference>
<dbReference type="InterPro" id="IPR006045">
    <property type="entry name" value="Cupin_1"/>
</dbReference>
<dbReference type="AlphaFoldDB" id="A0AAD7DIG2"/>
<sequence length="259" mass="27021">MLSFTSTLLLASVFGGALASPAPAPLPTDIVGQLRDAPTAADRINLLPDDSQFVFNFFDPLAKATAGKGGKVITANSGTFPAVVGNGAAMAIGLLEPCGMNTPHTHPRATEIQFNVNGTIRTGMITENGARFIMTDLDPGEMTIFPMGSVHFQINEGCAPAMFVSGFNSEDPGALQIAQRFLGLSPDIVAATLNDIGVEEVMGLEALIPDSVSLGTDECLKRCGLPRVSQPTTQRQPRVSGNAFPSGVSASAWPVASKY</sequence>
<feature type="region of interest" description="Disordered" evidence="6">
    <location>
        <begin position="228"/>
        <end position="249"/>
    </location>
</feature>
<dbReference type="SMART" id="SM00835">
    <property type="entry name" value="Cupin_1"/>
    <property type="match status" value="1"/>
</dbReference>
<evidence type="ECO:0000256" key="5">
    <source>
        <dbReference type="ARBA" id="ARBA00023211"/>
    </source>
</evidence>
<accession>A0AAD7DIG2</accession>
<keyword evidence="10" id="KW-1185">Reference proteome</keyword>
<evidence type="ECO:0000256" key="6">
    <source>
        <dbReference type="SAM" id="MobiDB-lite"/>
    </source>
</evidence>
<dbReference type="GO" id="GO:0005576">
    <property type="term" value="C:extracellular region"/>
    <property type="evidence" value="ECO:0007669"/>
    <property type="project" value="UniProtKB-SubCell"/>
</dbReference>
<comment type="caution">
    <text evidence="9">The sequence shown here is derived from an EMBL/GenBank/DDBJ whole genome shotgun (WGS) entry which is preliminary data.</text>
</comment>
<dbReference type="Proteomes" id="UP001221757">
    <property type="component" value="Unassembled WGS sequence"/>
</dbReference>
<protein>
    <submittedName>
        <fullName evidence="9">Spherulin-1B</fullName>
    </submittedName>
</protein>
<dbReference type="Pfam" id="PF00190">
    <property type="entry name" value="Cupin_1"/>
    <property type="match status" value="1"/>
</dbReference>
<feature type="domain" description="Cupin type-1" evidence="8">
    <location>
        <begin position="55"/>
        <end position="202"/>
    </location>
</feature>
<keyword evidence="4" id="KW-0479">Metal-binding</keyword>
<evidence type="ECO:0000256" key="3">
    <source>
        <dbReference type="ARBA" id="ARBA00022525"/>
    </source>
</evidence>
<evidence type="ECO:0000313" key="9">
    <source>
        <dbReference type="EMBL" id="KAJ7692050.1"/>
    </source>
</evidence>
<proteinExistence type="inferred from homology"/>
<gene>
    <name evidence="9" type="ORF">B0H17DRAFT_934394</name>
</gene>
<dbReference type="EMBL" id="JARKIE010000054">
    <property type="protein sequence ID" value="KAJ7692050.1"/>
    <property type="molecule type" value="Genomic_DNA"/>
</dbReference>
<feature type="compositionally biased region" description="Polar residues" evidence="6">
    <location>
        <begin position="229"/>
        <end position="239"/>
    </location>
</feature>
<evidence type="ECO:0000313" key="10">
    <source>
        <dbReference type="Proteomes" id="UP001221757"/>
    </source>
</evidence>
<name>A0AAD7DIG2_MYCRO</name>